<keyword evidence="14 20" id="KW-0573">Peptidoglycan synthesis</keyword>
<dbReference type="Pfam" id="PF02873">
    <property type="entry name" value="MurB_C"/>
    <property type="match status" value="1"/>
</dbReference>
<dbReference type="SUPFAM" id="SSF56194">
    <property type="entry name" value="Uridine diphospho-N-Acetylenolpyruvylglucosamine reductase, MurB, C-terminal domain"/>
    <property type="match status" value="1"/>
</dbReference>
<evidence type="ECO:0000256" key="6">
    <source>
        <dbReference type="ARBA" id="ARBA00012518"/>
    </source>
</evidence>
<evidence type="ECO:0000256" key="12">
    <source>
        <dbReference type="ARBA" id="ARBA00022857"/>
    </source>
</evidence>
<dbReference type="InterPro" id="IPR003170">
    <property type="entry name" value="MurB"/>
</dbReference>
<dbReference type="InterPro" id="IPR016166">
    <property type="entry name" value="FAD-bd_PCMH"/>
</dbReference>
<dbReference type="EMBL" id="MUBC01000018">
    <property type="protein sequence ID" value="ONM44067.1"/>
    <property type="molecule type" value="Genomic_DNA"/>
</dbReference>
<comment type="function">
    <text evidence="2 20">Cell wall formation.</text>
</comment>
<keyword evidence="16 20" id="KW-0131">Cell cycle</keyword>
<evidence type="ECO:0000256" key="15">
    <source>
        <dbReference type="ARBA" id="ARBA00023002"/>
    </source>
</evidence>
<dbReference type="GO" id="GO:0008360">
    <property type="term" value="P:regulation of cell shape"/>
    <property type="evidence" value="ECO:0007669"/>
    <property type="project" value="UniProtKB-KW"/>
</dbReference>
<dbReference type="HAMAP" id="MF_00037">
    <property type="entry name" value="MurB"/>
    <property type="match status" value="1"/>
</dbReference>
<evidence type="ECO:0000256" key="17">
    <source>
        <dbReference type="ARBA" id="ARBA00023316"/>
    </source>
</evidence>
<comment type="caution">
    <text evidence="22">The sequence shown here is derived from an EMBL/GenBank/DDBJ whole genome shotgun (WGS) entry which is preliminary data.</text>
</comment>
<dbReference type="GO" id="GO:0071949">
    <property type="term" value="F:FAD binding"/>
    <property type="evidence" value="ECO:0007669"/>
    <property type="project" value="InterPro"/>
</dbReference>
<dbReference type="InterPro" id="IPR006094">
    <property type="entry name" value="Oxid_FAD_bind_N"/>
</dbReference>
<feature type="active site" evidence="20">
    <location>
        <position position="174"/>
    </location>
</feature>
<evidence type="ECO:0000256" key="4">
    <source>
        <dbReference type="ARBA" id="ARBA00004752"/>
    </source>
</evidence>
<evidence type="ECO:0000256" key="10">
    <source>
        <dbReference type="ARBA" id="ARBA00022630"/>
    </source>
</evidence>
<comment type="catalytic activity">
    <reaction evidence="19 20">
        <text>UDP-N-acetyl-alpha-D-muramate + NADP(+) = UDP-N-acetyl-3-O-(1-carboxyvinyl)-alpha-D-glucosamine + NADPH + H(+)</text>
        <dbReference type="Rhea" id="RHEA:12248"/>
        <dbReference type="ChEBI" id="CHEBI:15378"/>
        <dbReference type="ChEBI" id="CHEBI:57783"/>
        <dbReference type="ChEBI" id="CHEBI:58349"/>
        <dbReference type="ChEBI" id="CHEBI:68483"/>
        <dbReference type="ChEBI" id="CHEBI:70757"/>
        <dbReference type="EC" id="1.3.1.98"/>
    </reaction>
</comment>
<feature type="active site" description="Proton donor" evidence="20">
    <location>
        <position position="275"/>
    </location>
</feature>
<dbReference type="GO" id="GO:0008762">
    <property type="term" value="F:UDP-N-acetylmuramate dehydrogenase activity"/>
    <property type="evidence" value="ECO:0007669"/>
    <property type="project" value="UniProtKB-UniRule"/>
</dbReference>
<dbReference type="InterPro" id="IPR011601">
    <property type="entry name" value="MurB_C"/>
</dbReference>
<dbReference type="GO" id="GO:0071555">
    <property type="term" value="P:cell wall organization"/>
    <property type="evidence" value="ECO:0007669"/>
    <property type="project" value="UniProtKB-KW"/>
</dbReference>
<keyword evidence="17 20" id="KW-0961">Cell wall biogenesis/degradation</keyword>
<dbReference type="AlphaFoldDB" id="A0A1S8DI46"/>
<feature type="domain" description="FAD-binding PCMH-type" evidence="21">
    <location>
        <begin position="28"/>
        <end position="196"/>
    </location>
</feature>
<dbReference type="Gene3D" id="3.90.78.10">
    <property type="entry name" value="UDP-N-acetylenolpyruvoylglucosamine reductase, C-terminal domain"/>
    <property type="match status" value="1"/>
</dbReference>
<evidence type="ECO:0000256" key="7">
    <source>
        <dbReference type="ARBA" id="ARBA00015188"/>
    </source>
</evidence>
<keyword evidence="12 20" id="KW-0521">NADP</keyword>
<comment type="subcellular location">
    <subcellularLocation>
        <location evidence="3 20">Cytoplasm</location>
    </subcellularLocation>
</comment>
<sequence length="377" mass="41729">MQRKKQINSPKVERMTSASHPIKNSFGVKSSCKELVAIESESTLSELWASRVFEGPVIVLGGGYNIIPPTFFDGIVVTSAMTSISHKSDRNGSSLITVEAGLPWDDFVGYTVQHSYTGLENLSLIPGTVGAAPINNIGAYGAEISEHVESVHCFNTKTGKFETFNNGDCKFSYRNSVFKERPELFIISVTFNLKKENADKPSITTTSKELARAALLALSAIRVKKHPKLKLTISFDKIRDFLNIRSVPAKAKRHIVKAIRRKTLNDPRIIGNSGCFFKCPIISSQKLEELKSKFPDIEYFDHPPSEKKISACWLIRSTGFAGNTFQGVACDINRPVVLLNVENASAETVFHHALSIKDAVKDKFGITLEEEVTLFTQ</sequence>
<evidence type="ECO:0000313" key="22">
    <source>
        <dbReference type="EMBL" id="ONM44067.1"/>
    </source>
</evidence>
<dbReference type="UniPathway" id="UPA00219"/>
<proteinExistence type="inferred from homology"/>
<dbReference type="GO" id="GO:0005829">
    <property type="term" value="C:cytosol"/>
    <property type="evidence" value="ECO:0007669"/>
    <property type="project" value="TreeGrafter"/>
</dbReference>
<dbReference type="Proteomes" id="UP000242847">
    <property type="component" value="Unassembled WGS sequence"/>
</dbReference>
<keyword evidence="11 20" id="KW-0274">FAD</keyword>
<evidence type="ECO:0000256" key="18">
    <source>
        <dbReference type="ARBA" id="ARBA00031026"/>
    </source>
</evidence>
<evidence type="ECO:0000256" key="14">
    <source>
        <dbReference type="ARBA" id="ARBA00022984"/>
    </source>
</evidence>
<comment type="cofactor">
    <cofactor evidence="1 20">
        <name>FAD</name>
        <dbReference type="ChEBI" id="CHEBI:57692"/>
    </cofactor>
</comment>
<evidence type="ECO:0000256" key="2">
    <source>
        <dbReference type="ARBA" id="ARBA00003921"/>
    </source>
</evidence>
<evidence type="ECO:0000256" key="1">
    <source>
        <dbReference type="ARBA" id="ARBA00001974"/>
    </source>
</evidence>
<evidence type="ECO:0000256" key="5">
    <source>
        <dbReference type="ARBA" id="ARBA00010485"/>
    </source>
</evidence>
<dbReference type="STRING" id="254161.SAMN05216256_12017"/>
<keyword evidence="15 20" id="KW-0560">Oxidoreductase</keyword>
<evidence type="ECO:0000256" key="13">
    <source>
        <dbReference type="ARBA" id="ARBA00022960"/>
    </source>
</evidence>
<reference evidence="22 23" key="1">
    <citation type="submission" date="2017-01" db="EMBL/GenBank/DDBJ databases">
        <title>Draft genome sequence of Pseudomonas pachastrellae type strain CCUG 46540T from a deep sea.</title>
        <authorList>
            <person name="Gomila M."/>
            <person name="Mulet M."/>
            <person name="Lalucat J."/>
            <person name="Garcia-Valdes E."/>
        </authorList>
    </citation>
    <scope>NUCLEOTIDE SEQUENCE [LARGE SCALE GENOMIC DNA]</scope>
    <source>
        <strain evidence="22 23">CCUG 46540</strain>
    </source>
</reference>
<dbReference type="GO" id="GO:0009252">
    <property type="term" value="P:peptidoglycan biosynthetic process"/>
    <property type="evidence" value="ECO:0007669"/>
    <property type="project" value="UniProtKB-UniRule"/>
</dbReference>
<evidence type="ECO:0000256" key="8">
    <source>
        <dbReference type="ARBA" id="ARBA00022490"/>
    </source>
</evidence>
<dbReference type="InterPro" id="IPR036318">
    <property type="entry name" value="FAD-bd_PCMH-like_sf"/>
</dbReference>
<keyword evidence="9 20" id="KW-0132">Cell division</keyword>
<dbReference type="InterPro" id="IPR016169">
    <property type="entry name" value="FAD-bd_PCMH_sub2"/>
</dbReference>
<organism evidence="22 23">
    <name type="scientific">Halopseudomonas pachastrellae</name>
    <dbReference type="NCBI Taxonomy" id="254161"/>
    <lineage>
        <taxon>Bacteria</taxon>
        <taxon>Pseudomonadati</taxon>
        <taxon>Pseudomonadota</taxon>
        <taxon>Gammaproteobacteria</taxon>
        <taxon>Pseudomonadales</taxon>
        <taxon>Pseudomonadaceae</taxon>
        <taxon>Halopseudomonas</taxon>
    </lineage>
</organism>
<keyword evidence="10 20" id="KW-0285">Flavoprotein</keyword>
<evidence type="ECO:0000313" key="23">
    <source>
        <dbReference type="Proteomes" id="UP000242847"/>
    </source>
</evidence>
<keyword evidence="23" id="KW-1185">Reference proteome</keyword>
<dbReference type="GO" id="GO:0051301">
    <property type="term" value="P:cell division"/>
    <property type="evidence" value="ECO:0007669"/>
    <property type="project" value="UniProtKB-KW"/>
</dbReference>
<comment type="similarity">
    <text evidence="5 20">Belongs to the MurB family.</text>
</comment>
<evidence type="ECO:0000259" key="21">
    <source>
        <dbReference type="PROSITE" id="PS51387"/>
    </source>
</evidence>
<feature type="active site" evidence="20">
    <location>
        <position position="371"/>
    </location>
</feature>
<gene>
    <name evidence="20" type="primary">murB</name>
    <name evidence="22" type="ORF">BXT89_09960</name>
</gene>
<accession>A0A1S8DI46</accession>
<evidence type="ECO:0000256" key="9">
    <source>
        <dbReference type="ARBA" id="ARBA00022618"/>
    </source>
</evidence>
<dbReference type="PANTHER" id="PTHR21071">
    <property type="entry name" value="UDP-N-ACETYLENOLPYRUVOYLGLUCOSAMINE REDUCTASE"/>
    <property type="match status" value="1"/>
</dbReference>
<evidence type="ECO:0000256" key="20">
    <source>
        <dbReference type="HAMAP-Rule" id="MF_00037"/>
    </source>
</evidence>
<dbReference type="InterPro" id="IPR036635">
    <property type="entry name" value="MurB_C_sf"/>
</dbReference>
<dbReference type="Pfam" id="PF01565">
    <property type="entry name" value="FAD_binding_4"/>
    <property type="match status" value="1"/>
</dbReference>
<dbReference type="PANTHER" id="PTHR21071:SF4">
    <property type="entry name" value="UDP-N-ACETYLENOLPYRUVOYLGLUCOSAMINE REDUCTASE"/>
    <property type="match status" value="1"/>
</dbReference>
<keyword evidence="13 20" id="KW-0133">Cell shape</keyword>
<evidence type="ECO:0000256" key="16">
    <source>
        <dbReference type="ARBA" id="ARBA00023306"/>
    </source>
</evidence>
<dbReference type="Gene3D" id="3.30.465.10">
    <property type="match status" value="1"/>
</dbReference>
<evidence type="ECO:0000256" key="11">
    <source>
        <dbReference type="ARBA" id="ARBA00022827"/>
    </source>
</evidence>
<keyword evidence="8 20" id="KW-0963">Cytoplasm</keyword>
<evidence type="ECO:0000256" key="3">
    <source>
        <dbReference type="ARBA" id="ARBA00004496"/>
    </source>
</evidence>
<protein>
    <recommendedName>
        <fullName evidence="7 20">UDP-N-acetylenolpyruvoylglucosamine reductase</fullName>
        <ecNumber evidence="6 20">1.3.1.98</ecNumber>
    </recommendedName>
    <alternativeName>
        <fullName evidence="18 20">UDP-N-acetylmuramate dehydrogenase</fullName>
    </alternativeName>
</protein>
<dbReference type="Gene3D" id="3.30.43.10">
    <property type="entry name" value="Uridine Diphospho-n-acetylenolpyruvylglucosamine Reductase, domain 2"/>
    <property type="match status" value="1"/>
</dbReference>
<dbReference type="InterPro" id="IPR016167">
    <property type="entry name" value="FAD-bd_PCMH_sub1"/>
</dbReference>
<comment type="pathway">
    <text evidence="4 20">Cell wall biogenesis; peptidoglycan biosynthesis.</text>
</comment>
<dbReference type="PROSITE" id="PS51387">
    <property type="entry name" value="FAD_PCMH"/>
    <property type="match status" value="1"/>
</dbReference>
<name>A0A1S8DI46_9GAMM</name>
<evidence type="ECO:0000256" key="19">
    <source>
        <dbReference type="ARBA" id="ARBA00048914"/>
    </source>
</evidence>
<dbReference type="EC" id="1.3.1.98" evidence="6 20"/>
<dbReference type="NCBIfam" id="NF000755">
    <property type="entry name" value="PRK00046.1"/>
    <property type="match status" value="1"/>
</dbReference>
<dbReference type="SUPFAM" id="SSF56176">
    <property type="entry name" value="FAD-binding/transporter-associated domain-like"/>
    <property type="match status" value="1"/>
</dbReference>